<keyword evidence="4 7" id="KW-0547">Nucleotide-binding</keyword>
<evidence type="ECO:0000256" key="4">
    <source>
        <dbReference type="ARBA" id="ARBA00022741"/>
    </source>
</evidence>
<dbReference type="SUPFAM" id="SSF52317">
    <property type="entry name" value="Class I glutamine amidotransferase-like"/>
    <property type="match status" value="1"/>
</dbReference>
<dbReference type="PROSITE" id="PS00108">
    <property type="entry name" value="PROTEIN_KINASE_ST"/>
    <property type="match status" value="1"/>
</dbReference>
<evidence type="ECO:0000256" key="6">
    <source>
        <dbReference type="ARBA" id="ARBA00022840"/>
    </source>
</evidence>
<keyword evidence="6 7" id="KW-0067">ATP-binding</keyword>
<dbReference type="CDD" id="cd14014">
    <property type="entry name" value="STKc_PknB_like"/>
    <property type="match status" value="1"/>
</dbReference>
<evidence type="ECO:0000256" key="7">
    <source>
        <dbReference type="PROSITE-ProRule" id="PRU10141"/>
    </source>
</evidence>
<keyword evidence="11" id="KW-1185">Reference proteome</keyword>
<dbReference type="EMBL" id="CP036279">
    <property type="protein sequence ID" value="QDU64276.1"/>
    <property type="molecule type" value="Genomic_DNA"/>
</dbReference>
<accession>A0A518BBA5</accession>
<dbReference type="PROSITE" id="PS50011">
    <property type="entry name" value="PROTEIN_KINASE_DOM"/>
    <property type="match status" value="1"/>
</dbReference>
<dbReference type="PANTHER" id="PTHR43289">
    <property type="entry name" value="MITOGEN-ACTIVATED PROTEIN KINASE KINASE KINASE 20-RELATED"/>
    <property type="match status" value="1"/>
</dbReference>
<dbReference type="Gene3D" id="3.30.200.20">
    <property type="entry name" value="Phosphorylase Kinase, domain 1"/>
    <property type="match status" value="1"/>
</dbReference>
<gene>
    <name evidence="10" type="primary">pknB_18</name>
    <name evidence="10" type="ORF">Pan216_51650</name>
</gene>
<dbReference type="InterPro" id="IPR029062">
    <property type="entry name" value="Class_I_gatase-like"/>
</dbReference>
<evidence type="ECO:0000256" key="2">
    <source>
        <dbReference type="ARBA" id="ARBA00022527"/>
    </source>
</evidence>
<evidence type="ECO:0000256" key="1">
    <source>
        <dbReference type="ARBA" id="ARBA00012513"/>
    </source>
</evidence>
<dbReference type="Gene3D" id="3.40.50.880">
    <property type="match status" value="1"/>
</dbReference>
<reference evidence="10 11" key="1">
    <citation type="submission" date="2019-02" db="EMBL/GenBank/DDBJ databases">
        <title>Deep-cultivation of Planctomycetes and their phenomic and genomic characterization uncovers novel biology.</title>
        <authorList>
            <person name="Wiegand S."/>
            <person name="Jogler M."/>
            <person name="Boedeker C."/>
            <person name="Pinto D."/>
            <person name="Vollmers J."/>
            <person name="Rivas-Marin E."/>
            <person name="Kohn T."/>
            <person name="Peeters S.H."/>
            <person name="Heuer A."/>
            <person name="Rast P."/>
            <person name="Oberbeckmann S."/>
            <person name="Bunk B."/>
            <person name="Jeske O."/>
            <person name="Meyerdierks A."/>
            <person name="Storesund J.E."/>
            <person name="Kallscheuer N."/>
            <person name="Luecker S."/>
            <person name="Lage O.M."/>
            <person name="Pohl T."/>
            <person name="Merkel B.J."/>
            <person name="Hornburger P."/>
            <person name="Mueller R.-W."/>
            <person name="Bruemmer F."/>
            <person name="Labrenz M."/>
            <person name="Spormann A.M."/>
            <person name="Op den Camp H."/>
            <person name="Overmann J."/>
            <person name="Amann R."/>
            <person name="Jetten M.S.M."/>
            <person name="Mascher T."/>
            <person name="Medema M.H."/>
            <person name="Devos D.P."/>
            <person name="Kaster A.-K."/>
            <person name="Ovreas L."/>
            <person name="Rohde M."/>
            <person name="Galperin M.Y."/>
            <person name="Jogler C."/>
        </authorList>
    </citation>
    <scope>NUCLEOTIDE SEQUENCE [LARGE SCALE GENOMIC DNA]</scope>
    <source>
        <strain evidence="10 11">Pan216</strain>
    </source>
</reference>
<dbReference type="InterPro" id="IPR017441">
    <property type="entry name" value="Protein_kinase_ATP_BS"/>
</dbReference>
<evidence type="ECO:0000256" key="8">
    <source>
        <dbReference type="SAM" id="MobiDB-lite"/>
    </source>
</evidence>
<evidence type="ECO:0000313" key="11">
    <source>
        <dbReference type="Proteomes" id="UP000317093"/>
    </source>
</evidence>
<dbReference type="OrthoDB" id="6111975at2"/>
<dbReference type="Proteomes" id="UP000317093">
    <property type="component" value="Chromosome"/>
</dbReference>
<organism evidence="10 11">
    <name type="scientific">Kolteria novifilia</name>
    <dbReference type="NCBI Taxonomy" id="2527975"/>
    <lineage>
        <taxon>Bacteria</taxon>
        <taxon>Pseudomonadati</taxon>
        <taxon>Planctomycetota</taxon>
        <taxon>Planctomycetia</taxon>
        <taxon>Kolteriales</taxon>
        <taxon>Kolteriaceae</taxon>
        <taxon>Kolteria</taxon>
    </lineage>
</organism>
<dbReference type="InterPro" id="IPR011009">
    <property type="entry name" value="Kinase-like_dom_sf"/>
</dbReference>
<proteinExistence type="predicted"/>
<evidence type="ECO:0000256" key="3">
    <source>
        <dbReference type="ARBA" id="ARBA00022679"/>
    </source>
</evidence>
<dbReference type="KEGG" id="knv:Pan216_51650"/>
<dbReference type="EC" id="2.7.11.1" evidence="1"/>
<sequence length="690" mass="74495">MTESQGVHPTPDELTDFGLGRLDATKNAEIERHIAHCDQCCAFLGSLPNDTLMNRLRRSDTVTEAIGKKGTFRPDWRGLVDAMVVKELSDHPRYRIIRSLGAGGMGTVFQAEHRLMERQVALKIISPQLLEDAKAIERFRLEVKAAARLHHPNIVTAYDAEQVGDLHMLVMEFVDGKSLSEVVKLKGPLPVGHACHYIRQAAIGLSHAAQLGMVHRDIKPHNLMLTRKGQVKILDFGLARFAREATTAEDADSDTVTALTHDGVVLGTPDYMAPEQARDARTADIRADIYSLGCTLYYLLVGRPPFHGRTTVGKLMAHGGEEPDSITELREDIPPEIETILRQMMAKRPDDRFQTPEEIAQSLAPYAKAAKGTNQRRPRETPSSIPQAPVATPDSITDLLDHASGGTPTQAPSTTQLSVPPNPTPPKNRLAVPLILAALAGLLGTGWLLSPLLRSSGTDSGGGGLASAGTTPPPAITTNVPEEAMATMDPSPSPVETAPHSPTGKVLIILPQNGYWPPDYQPVRDALDASGFDCKIATAEGYESSPADSPNGGPPRGPTIEADLAFGDVDAKDFDAVVVFGWNVRDFVNQGAAEPRLRRIVREMFQSGQPVASICAGNAVLADMGLLEGRRVAWGRWPQRALDSYAANLNGAITVEDEPIVLSGQILTGRDDTVAAQFGQRLAQELKSRR</sequence>
<feature type="compositionally biased region" description="Polar residues" evidence="8">
    <location>
        <begin position="406"/>
        <end position="419"/>
    </location>
</feature>
<dbReference type="Gene3D" id="1.10.510.10">
    <property type="entry name" value="Transferase(Phosphotransferase) domain 1"/>
    <property type="match status" value="1"/>
</dbReference>
<feature type="region of interest" description="Disordered" evidence="8">
    <location>
        <begin position="363"/>
        <end position="425"/>
    </location>
</feature>
<evidence type="ECO:0000259" key="9">
    <source>
        <dbReference type="PROSITE" id="PS50011"/>
    </source>
</evidence>
<dbReference type="GO" id="GO:0004674">
    <property type="term" value="F:protein serine/threonine kinase activity"/>
    <property type="evidence" value="ECO:0007669"/>
    <property type="project" value="UniProtKB-KW"/>
</dbReference>
<dbReference type="SUPFAM" id="SSF56112">
    <property type="entry name" value="Protein kinase-like (PK-like)"/>
    <property type="match status" value="1"/>
</dbReference>
<dbReference type="FunFam" id="1.10.510.10:FF:000021">
    <property type="entry name" value="Serine/threonine protein kinase"/>
    <property type="match status" value="1"/>
</dbReference>
<dbReference type="PANTHER" id="PTHR43289:SF6">
    <property type="entry name" value="SERINE_THREONINE-PROTEIN KINASE NEKL-3"/>
    <property type="match status" value="1"/>
</dbReference>
<dbReference type="Pfam" id="PF01965">
    <property type="entry name" value="DJ-1_PfpI"/>
    <property type="match status" value="1"/>
</dbReference>
<feature type="region of interest" description="Disordered" evidence="8">
    <location>
        <begin position="458"/>
        <end position="478"/>
    </location>
</feature>
<dbReference type="PROSITE" id="PS00107">
    <property type="entry name" value="PROTEIN_KINASE_ATP"/>
    <property type="match status" value="1"/>
</dbReference>
<keyword evidence="2" id="KW-0723">Serine/threonine-protein kinase</keyword>
<feature type="domain" description="Protein kinase" evidence="9">
    <location>
        <begin position="94"/>
        <end position="367"/>
    </location>
</feature>
<protein>
    <recommendedName>
        <fullName evidence="1">non-specific serine/threonine protein kinase</fullName>
        <ecNumber evidence="1">2.7.11.1</ecNumber>
    </recommendedName>
</protein>
<evidence type="ECO:0000313" key="10">
    <source>
        <dbReference type="EMBL" id="QDU64276.1"/>
    </source>
</evidence>
<dbReference type="InterPro" id="IPR008271">
    <property type="entry name" value="Ser/Thr_kinase_AS"/>
</dbReference>
<keyword evidence="3 10" id="KW-0808">Transferase</keyword>
<dbReference type="Pfam" id="PF00069">
    <property type="entry name" value="Pkinase"/>
    <property type="match status" value="1"/>
</dbReference>
<dbReference type="AlphaFoldDB" id="A0A518BBA5"/>
<dbReference type="InterPro" id="IPR002818">
    <property type="entry name" value="DJ-1/PfpI"/>
</dbReference>
<feature type="binding site" evidence="7">
    <location>
        <position position="123"/>
    </location>
    <ligand>
        <name>ATP</name>
        <dbReference type="ChEBI" id="CHEBI:30616"/>
    </ligand>
</feature>
<dbReference type="SMART" id="SM00220">
    <property type="entry name" value="S_TKc"/>
    <property type="match status" value="1"/>
</dbReference>
<evidence type="ECO:0000256" key="5">
    <source>
        <dbReference type="ARBA" id="ARBA00022777"/>
    </source>
</evidence>
<dbReference type="GO" id="GO:0005524">
    <property type="term" value="F:ATP binding"/>
    <property type="evidence" value="ECO:0007669"/>
    <property type="project" value="UniProtKB-UniRule"/>
</dbReference>
<dbReference type="InterPro" id="IPR000719">
    <property type="entry name" value="Prot_kinase_dom"/>
</dbReference>
<name>A0A518BBA5_9BACT</name>
<keyword evidence="5 10" id="KW-0418">Kinase</keyword>
<dbReference type="RefSeq" id="WP_145262363.1">
    <property type="nucleotide sequence ID" value="NZ_CP036279.1"/>
</dbReference>